<evidence type="ECO:0000256" key="9">
    <source>
        <dbReference type="ARBA" id="ARBA00023136"/>
    </source>
</evidence>
<evidence type="ECO:0000256" key="8">
    <source>
        <dbReference type="ARBA" id="ARBA00023065"/>
    </source>
</evidence>
<accession>A0A915JNN4</accession>
<dbReference type="WBParaSite" id="nRc.2.0.1.t27556-RA">
    <property type="protein sequence ID" value="nRc.2.0.1.t27556-RA"/>
    <property type="gene ID" value="nRc.2.0.1.g27556"/>
</dbReference>
<keyword evidence="7" id="KW-0915">Sodium</keyword>
<dbReference type="Proteomes" id="UP000887565">
    <property type="component" value="Unplaced"/>
</dbReference>
<dbReference type="Pfam" id="PF00858">
    <property type="entry name" value="ASC"/>
    <property type="match status" value="1"/>
</dbReference>
<reference evidence="16" key="1">
    <citation type="submission" date="2022-11" db="UniProtKB">
        <authorList>
            <consortium name="WormBaseParasite"/>
        </authorList>
    </citation>
    <scope>IDENTIFICATION</scope>
</reference>
<dbReference type="GO" id="GO:0005272">
    <property type="term" value="F:sodium channel activity"/>
    <property type="evidence" value="ECO:0007669"/>
    <property type="project" value="UniProtKB-KW"/>
</dbReference>
<keyword evidence="4 13" id="KW-0894">Sodium channel</keyword>
<keyword evidence="9 14" id="KW-0472">Membrane</keyword>
<dbReference type="Gene3D" id="1.10.287.770">
    <property type="entry name" value="YojJ-like"/>
    <property type="match status" value="1"/>
</dbReference>
<evidence type="ECO:0000256" key="4">
    <source>
        <dbReference type="ARBA" id="ARBA00022461"/>
    </source>
</evidence>
<evidence type="ECO:0000256" key="6">
    <source>
        <dbReference type="ARBA" id="ARBA00022989"/>
    </source>
</evidence>
<proteinExistence type="inferred from homology"/>
<evidence type="ECO:0000313" key="15">
    <source>
        <dbReference type="Proteomes" id="UP000887565"/>
    </source>
</evidence>
<name>A0A915JNN4_ROMCU</name>
<evidence type="ECO:0000256" key="3">
    <source>
        <dbReference type="ARBA" id="ARBA00022448"/>
    </source>
</evidence>
<organism evidence="15 16">
    <name type="scientific">Romanomermis culicivorax</name>
    <name type="common">Nematode worm</name>
    <dbReference type="NCBI Taxonomy" id="13658"/>
    <lineage>
        <taxon>Eukaryota</taxon>
        <taxon>Metazoa</taxon>
        <taxon>Ecdysozoa</taxon>
        <taxon>Nematoda</taxon>
        <taxon>Enoplea</taxon>
        <taxon>Dorylaimia</taxon>
        <taxon>Mermithida</taxon>
        <taxon>Mermithoidea</taxon>
        <taxon>Mermithidae</taxon>
        <taxon>Romanomermis</taxon>
    </lineage>
</organism>
<evidence type="ECO:0000256" key="14">
    <source>
        <dbReference type="SAM" id="Phobius"/>
    </source>
</evidence>
<keyword evidence="15" id="KW-1185">Reference proteome</keyword>
<evidence type="ECO:0000256" key="10">
    <source>
        <dbReference type="ARBA" id="ARBA00023180"/>
    </source>
</evidence>
<evidence type="ECO:0000313" key="16">
    <source>
        <dbReference type="WBParaSite" id="nRc.2.0.1.t27556-RA"/>
    </source>
</evidence>
<comment type="subcellular location">
    <subcellularLocation>
        <location evidence="1">Membrane</location>
        <topology evidence="1">Multi-pass membrane protein</topology>
    </subcellularLocation>
</comment>
<keyword evidence="5 13" id="KW-0812">Transmembrane</keyword>
<keyword evidence="3 13" id="KW-0813">Transport</keyword>
<evidence type="ECO:0000256" key="5">
    <source>
        <dbReference type="ARBA" id="ARBA00022692"/>
    </source>
</evidence>
<evidence type="ECO:0000256" key="13">
    <source>
        <dbReference type="RuleBase" id="RU000679"/>
    </source>
</evidence>
<protein>
    <submittedName>
        <fullName evidence="16">Uncharacterized protein</fullName>
    </submittedName>
</protein>
<evidence type="ECO:0000256" key="7">
    <source>
        <dbReference type="ARBA" id="ARBA00023053"/>
    </source>
</evidence>
<keyword evidence="8 13" id="KW-0406">Ion transport</keyword>
<keyword evidence="11 13" id="KW-0739">Sodium transport</keyword>
<dbReference type="InterPro" id="IPR001873">
    <property type="entry name" value="ENaC"/>
</dbReference>
<feature type="transmembrane region" description="Helical" evidence="14">
    <location>
        <begin position="28"/>
        <end position="47"/>
    </location>
</feature>
<evidence type="ECO:0000256" key="2">
    <source>
        <dbReference type="ARBA" id="ARBA00007193"/>
    </source>
</evidence>
<dbReference type="GO" id="GO:0016020">
    <property type="term" value="C:membrane"/>
    <property type="evidence" value="ECO:0007669"/>
    <property type="project" value="UniProtKB-SubCell"/>
</dbReference>
<sequence>MLYYPDDKHWQVCEHKPLFVWHQTLSNLGGTLSIWTGASVLFFLHLLEPLTSCLGSSRPKNHIFRYS</sequence>
<keyword evidence="12 13" id="KW-0407">Ion channel</keyword>
<evidence type="ECO:0000256" key="12">
    <source>
        <dbReference type="ARBA" id="ARBA00023303"/>
    </source>
</evidence>
<evidence type="ECO:0000256" key="1">
    <source>
        <dbReference type="ARBA" id="ARBA00004141"/>
    </source>
</evidence>
<comment type="similarity">
    <text evidence="2 13">Belongs to the amiloride-sensitive sodium channel (TC 1.A.6) family.</text>
</comment>
<evidence type="ECO:0000256" key="11">
    <source>
        <dbReference type="ARBA" id="ARBA00023201"/>
    </source>
</evidence>
<keyword evidence="10" id="KW-0325">Glycoprotein</keyword>
<dbReference type="AlphaFoldDB" id="A0A915JNN4"/>
<keyword evidence="6 14" id="KW-1133">Transmembrane helix</keyword>